<comment type="caution">
    <text evidence="2">The sequence shown here is derived from an EMBL/GenBank/DDBJ whole genome shotgun (WGS) entry which is preliminary data.</text>
</comment>
<feature type="region of interest" description="Disordered" evidence="1">
    <location>
        <begin position="40"/>
        <end position="63"/>
    </location>
</feature>
<dbReference type="EMBL" id="JAQOWY010001362">
    <property type="protein sequence ID" value="KAK1837397.1"/>
    <property type="molecule type" value="Genomic_DNA"/>
</dbReference>
<dbReference type="Proteomes" id="UP001243330">
    <property type="component" value="Unassembled WGS sequence"/>
</dbReference>
<organism evidence="2 3">
    <name type="scientific">Colletotrichum chrysophilum</name>
    <dbReference type="NCBI Taxonomy" id="1836956"/>
    <lineage>
        <taxon>Eukaryota</taxon>
        <taxon>Fungi</taxon>
        <taxon>Dikarya</taxon>
        <taxon>Ascomycota</taxon>
        <taxon>Pezizomycotina</taxon>
        <taxon>Sordariomycetes</taxon>
        <taxon>Hypocreomycetidae</taxon>
        <taxon>Glomerellales</taxon>
        <taxon>Glomerellaceae</taxon>
        <taxon>Colletotrichum</taxon>
        <taxon>Colletotrichum gloeosporioides species complex</taxon>
    </lineage>
</organism>
<name>A0AAD8ZZK5_9PEZI</name>
<evidence type="ECO:0000313" key="2">
    <source>
        <dbReference type="EMBL" id="KAK1837397.1"/>
    </source>
</evidence>
<evidence type="ECO:0000313" key="3">
    <source>
        <dbReference type="Proteomes" id="UP001243330"/>
    </source>
</evidence>
<gene>
    <name evidence="2" type="ORF">CCHR01_19982</name>
</gene>
<evidence type="ECO:0000256" key="1">
    <source>
        <dbReference type="SAM" id="MobiDB-lite"/>
    </source>
</evidence>
<sequence length="63" mass="6930">MRDPEAKVWIIISRMRAALISKTIERPPHRSVGMTKAATSILGPASSGSKCLRSIPRRHPLPV</sequence>
<accession>A0AAD8ZZK5</accession>
<dbReference type="AlphaFoldDB" id="A0AAD8ZZK5"/>
<proteinExistence type="predicted"/>
<reference evidence="2" key="1">
    <citation type="submission" date="2023-01" db="EMBL/GenBank/DDBJ databases">
        <title>Colletotrichum chrysophilum M932 genome sequence.</title>
        <authorList>
            <person name="Baroncelli R."/>
        </authorList>
    </citation>
    <scope>NUCLEOTIDE SEQUENCE</scope>
    <source>
        <strain evidence="2">M932</strain>
    </source>
</reference>
<keyword evidence="3" id="KW-1185">Reference proteome</keyword>
<protein>
    <submittedName>
        <fullName evidence="2">Uncharacterized protein</fullName>
    </submittedName>
</protein>